<dbReference type="GO" id="GO:0016747">
    <property type="term" value="F:acyltransferase activity, transferring groups other than amino-acyl groups"/>
    <property type="evidence" value="ECO:0007669"/>
    <property type="project" value="InterPro"/>
</dbReference>
<feature type="transmembrane region" description="Helical" evidence="2">
    <location>
        <begin position="216"/>
        <end position="236"/>
    </location>
</feature>
<organism evidence="4 5">
    <name type="scientific">Amnibacterium setariae</name>
    <dbReference type="NCBI Taxonomy" id="2306585"/>
    <lineage>
        <taxon>Bacteria</taxon>
        <taxon>Bacillati</taxon>
        <taxon>Actinomycetota</taxon>
        <taxon>Actinomycetes</taxon>
        <taxon>Micrococcales</taxon>
        <taxon>Microbacteriaceae</taxon>
        <taxon>Amnibacterium</taxon>
    </lineage>
</organism>
<feature type="transmembrane region" description="Helical" evidence="2">
    <location>
        <begin position="256"/>
        <end position="281"/>
    </location>
</feature>
<accession>A0A3A1TYC6</accession>
<feature type="transmembrane region" description="Helical" evidence="2">
    <location>
        <begin position="349"/>
        <end position="370"/>
    </location>
</feature>
<evidence type="ECO:0000313" key="5">
    <source>
        <dbReference type="Proteomes" id="UP000265742"/>
    </source>
</evidence>
<dbReference type="Proteomes" id="UP000265742">
    <property type="component" value="Unassembled WGS sequence"/>
</dbReference>
<evidence type="ECO:0000256" key="2">
    <source>
        <dbReference type="SAM" id="Phobius"/>
    </source>
</evidence>
<keyword evidence="4" id="KW-0012">Acyltransferase</keyword>
<dbReference type="PANTHER" id="PTHR23028">
    <property type="entry name" value="ACETYLTRANSFERASE"/>
    <property type="match status" value="1"/>
</dbReference>
<feature type="transmembrane region" description="Helical" evidence="2">
    <location>
        <begin position="287"/>
        <end position="304"/>
    </location>
</feature>
<feature type="transmembrane region" description="Helical" evidence="2">
    <location>
        <begin position="324"/>
        <end position="343"/>
    </location>
</feature>
<gene>
    <name evidence="4" type="ORF">D1781_15590</name>
</gene>
<feature type="domain" description="Acyltransferase 3" evidence="3">
    <location>
        <begin position="21"/>
        <end position="366"/>
    </location>
</feature>
<comment type="caution">
    <text evidence="4">The sequence shown here is derived from an EMBL/GenBank/DDBJ whole genome shotgun (WGS) entry which is preliminary data.</text>
</comment>
<proteinExistence type="predicted"/>
<keyword evidence="2" id="KW-0812">Transmembrane</keyword>
<keyword evidence="5" id="KW-1185">Reference proteome</keyword>
<dbReference type="Pfam" id="PF01757">
    <property type="entry name" value="Acyl_transf_3"/>
    <property type="match status" value="1"/>
</dbReference>
<feature type="region of interest" description="Disordered" evidence="1">
    <location>
        <begin position="1"/>
        <end position="20"/>
    </location>
</feature>
<name>A0A3A1TYC6_9MICO</name>
<dbReference type="EMBL" id="QXTG01000002">
    <property type="protein sequence ID" value="RIX28809.1"/>
    <property type="molecule type" value="Genomic_DNA"/>
</dbReference>
<evidence type="ECO:0000256" key="1">
    <source>
        <dbReference type="SAM" id="MobiDB-lite"/>
    </source>
</evidence>
<dbReference type="InterPro" id="IPR002656">
    <property type="entry name" value="Acyl_transf_3_dom"/>
</dbReference>
<sequence length="411" mass="45173">MTKGSPVTQPPATTHGQGRISSLDGLRGTAAAAVVINHAVLTIPVFAALDYNIPVQHTWFEWAFTYTPLHLFWAGNESVMVFFVLSGLVLTLPIMAHRSHFDWRAYYPQRLVRLYVPLAASVALALVWATTVVRRTDPALSYWVNLHHQELTPWRVLLDVFVVTGASKLNSPLWSLQYEVLFSLLLPLYILIATRLRAHPWVLAGIALAASTIGRATHIGILQYLPVFALGVLLAVHWNEVSDIAQRIQSSASSRLIWTVITIATSAAFTCTWAIVGLPAALHAVDFAFPIVIASAVVIVFISAQTGTARRLLTTPAITWLGKVSFSLYLVHEPIIVSAALLARPDWEWLAALLSIPVAVTVGWTFNLLIERPSHSLARRVARAISASDRLSAGTEIARHQYEATRRGSKP</sequence>
<keyword evidence="4" id="KW-0808">Transferase</keyword>
<keyword evidence="2" id="KW-0472">Membrane</keyword>
<dbReference type="InterPro" id="IPR050879">
    <property type="entry name" value="Acyltransferase_3"/>
</dbReference>
<feature type="transmembrane region" description="Helical" evidence="2">
    <location>
        <begin position="69"/>
        <end position="90"/>
    </location>
</feature>
<feature type="transmembrane region" description="Helical" evidence="2">
    <location>
        <begin position="111"/>
        <end position="131"/>
    </location>
</feature>
<feature type="transmembrane region" description="Helical" evidence="2">
    <location>
        <begin position="29"/>
        <end position="49"/>
    </location>
</feature>
<dbReference type="AlphaFoldDB" id="A0A3A1TYC6"/>
<evidence type="ECO:0000259" key="3">
    <source>
        <dbReference type="Pfam" id="PF01757"/>
    </source>
</evidence>
<feature type="transmembrane region" description="Helical" evidence="2">
    <location>
        <begin position="176"/>
        <end position="196"/>
    </location>
</feature>
<reference evidence="5" key="1">
    <citation type="submission" date="2018-09" db="EMBL/GenBank/DDBJ databases">
        <authorList>
            <person name="Kim I."/>
        </authorList>
    </citation>
    <scope>NUCLEOTIDE SEQUENCE [LARGE SCALE GENOMIC DNA]</scope>
    <source>
        <strain evidence="5">DD4a</strain>
    </source>
</reference>
<evidence type="ECO:0000313" key="4">
    <source>
        <dbReference type="EMBL" id="RIX28809.1"/>
    </source>
</evidence>
<protein>
    <submittedName>
        <fullName evidence="4">Acyltransferase</fullName>
    </submittedName>
</protein>
<keyword evidence="2" id="KW-1133">Transmembrane helix</keyword>